<dbReference type="PANTHER" id="PTHR43269:SF2">
    <property type="entry name" value="SODIUM_PROTON ANTIPORTER 1-RELATED"/>
    <property type="match status" value="1"/>
</dbReference>
<keyword evidence="8 11" id="KW-0472">Membrane</keyword>
<feature type="transmembrane region" description="Helical" evidence="11">
    <location>
        <begin position="335"/>
        <end position="358"/>
    </location>
</feature>
<evidence type="ECO:0000256" key="5">
    <source>
        <dbReference type="ARBA" id="ARBA00022989"/>
    </source>
</evidence>
<feature type="transmembrane region" description="Helical" evidence="11">
    <location>
        <begin position="259"/>
        <end position="276"/>
    </location>
</feature>
<comment type="similarity">
    <text evidence="10">Belongs to the NhaD Na(+)/H(+) (TC 2.A.62) antiporter family.</text>
</comment>
<feature type="transmembrane region" description="Helical" evidence="11">
    <location>
        <begin position="101"/>
        <end position="118"/>
    </location>
</feature>
<dbReference type="GO" id="GO:0016020">
    <property type="term" value="C:membrane"/>
    <property type="evidence" value="ECO:0007669"/>
    <property type="project" value="UniProtKB-SubCell"/>
</dbReference>
<keyword evidence="5 11" id="KW-1133">Transmembrane helix</keyword>
<dbReference type="EMBL" id="SORL01000013">
    <property type="protein sequence ID" value="TDY60135.1"/>
    <property type="molecule type" value="Genomic_DNA"/>
</dbReference>
<evidence type="ECO:0000256" key="11">
    <source>
        <dbReference type="SAM" id="Phobius"/>
    </source>
</evidence>
<evidence type="ECO:0000256" key="6">
    <source>
        <dbReference type="ARBA" id="ARBA00023053"/>
    </source>
</evidence>
<dbReference type="RefSeq" id="WP_133969239.1">
    <property type="nucleotide sequence ID" value="NZ_CANLRM010000006.1"/>
</dbReference>
<keyword evidence="4 11" id="KW-0812">Transmembrane</keyword>
<feature type="transmembrane region" description="Helical" evidence="11">
    <location>
        <begin position="383"/>
        <end position="407"/>
    </location>
</feature>
<evidence type="ECO:0000256" key="1">
    <source>
        <dbReference type="ARBA" id="ARBA00004141"/>
    </source>
</evidence>
<keyword evidence="6" id="KW-0915">Sodium</keyword>
<evidence type="ECO:0000256" key="8">
    <source>
        <dbReference type="ARBA" id="ARBA00023136"/>
    </source>
</evidence>
<reference evidence="13 14" key="1">
    <citation type="submission" date="2019-03" db="EMBL/GenBank/DDBJ databases">
        <title>Genomic Encyclopedia of Type Strains, Phase III (KMG-III): the genomes of soil and plant-associated and newly described type strains.</title>
        <authorList>
            <person name="Whitman W."/>
        </authorList>
    </citation>
    <scope>NUCLEOTIDE SEQUENCE [LARGE SCALE GENOMIC DNA]</scope>
    <source>
        <strain evidence="13 14">CECT 8301</strain>
    </source>
</reference>
<evidence type="ECO:0000256" key="4">
    <source>
        <dbReference type="ARBA" id="ARBA00022692"/>
    </source>
</evidence>
<evidence type="ECO:0000256" key="2">
    <source>
        <dbReference type="ARBA" id="ARBA00022448"/>
    </source>
</evidence>
<accession>A0A4R8M8Q2</accession>
<comment type="caution">
    <text evidence="13">The sequence shown here is derived from an EMBL/GenBank/DDBJ whole genome shotgun (WGS) entry which is preliminary data.</text>
</comment>
<gene>
    <name evidence="13" type="ORF">DFQ06_3752</name>
</gene>
<keyword evidence="7" id="KW-0406">Ion transport</keyword>
<evidence type="ECO:0000256" key="7">
    <source>
        <dbReference type="ARBA" id="ARBA00023065"/>
    </source>
</evidence>
<feature type="transmembrane region" description="Helical" evidence="11">
    <location>
        <begin position="27"/>
        <end position="45"/>
    </location>
</feature>
<evidence type="ECO:0000256" key="10">
    <source>
        <dbReference type="ARBA" id="ARBA00025753"/>
    </source>
</evidence>
<evidence type="ECO:0000256" key="3">
    <source>
        <dbReference type="ARBA" id="ARBA00022449"/>
    </source>
</evidence>
<name>A0A4R8M8Q2_9FLAO</name>
<feature type="transmembrane region" description="Helical" evidence="11">
    <location>
        <begin position="456"/>
        <end position="474"/>
    </location>
</feature>
<dbReference type="PANTHER" id="PTHR43269">
    <property type="entry name" value="SODIUM/PROTON ANTIPORTER 1-RELATED"/>
    <property type="match status" value="1"/>
</dbReference>
<dbReference type="GO" id="GO:0015297">
    <property type="term" value="F:antiporter activity"/>
    <property type="evidence" value="ECO:0007669"/>
    <property type="project" value="UniProtKB-KW"/>
</dbReference>
<feature type="transmembrane region" description="Helical" evidence="11">
    <location>
        <begin position="214"/>
        <end position="238"/>
    </location>
</feature>
<dbReference type="NCBIfam" id="NF038006">
    <property type="entry name" value="NhaD_1"/>
    <property type="match status" value="1"/>
</dbReference>
<protein>
    <submittedName>
        <fullName evidence="13">Sodium/proton antiporter (NhaD family)</fullName>
    </submittedName>
</protein>
<dbReference type="InterPro" id="IPR045016">
    <property type="entry name" value="NhaD-like"/>
</dbReference>
<evidence type="ECO:0000313" key="13">
    <source>
        <dbReference type="EMBL" id="TDY60135.1"/>
    </source>
</evidence>
<feature type="transmembrane region" description="Helical" evidence="11">
    <location>
        <begin position="282"/>
        <end position="299"/>
    </location>
</feature>
<dbReference type="AlphaFoldDB" id="A0A4R8M8Q2"/>
<evidence type="ECO:0000313" key="14">
    <source>
        <dbReference type="Proteomes" id="UP000294824"/>
    </source>
</evidence>
<feature type="transmembrane region" description="Helical" evidence="11">
    <location>
        <begin position="138"/>
        <end position="163"/>
    </location>
</feature>
<evidence type="ECO:0000259" key="12">
    <source>
        <dbReference type="Pfam" id="PF03600"/>
    </source>
</evidence>
<sequence>MEAAIILVFVFGYLAITMEHSIKIDKLIPALVMMAICWALIALGLDGFTQWFDSANHSLMENFGGLPLNDVLDESGHVVTSGKMSLMENTLLHHLGKTCEILVFLLGAMTIVEIIDYFDGFSTIKDFIKTKKKSKILWIFAILAFILSAIIDNLTATIVLISILQKIVKDRSVRIWYAGLIIIAANAGGAWSPIGDVTTTMLWIGKKVSTGHLVGYLLLPSFLCMAVPTFIASFLPAFRGDLDVEEVVEKPKSKFSGKMLYLGLGAIVFVPIFKMVTHLPPYVGMMLSLAVVAIFAEIYSNAKFSMTDHDSEESEAAAHHSPVHHSLSKIELPSILFFLGILMAVAALESLGILFNFAGSLQDSMPMLGTEIHPGGHEGVSDLVVLLLGVGSAVIDNVPLVAASLGMFHEPMDNELWHFIAYSAGTGGSMLIIGSAAGVVAMGMEKIDFFWYLKKIAWLALIGFLVGAVAFMFTRTLF</sequence>
<dbReference type="Proteomes" id="UP000294824">
    <property type="component" value="Unassembled WGS sequence"/>
</dbReference>
<comment type="subcellular location">
    <subcellularLocation>
        <location evidence="1">Membrane</location>
        <topology evidence="1">Multi-pass membrane protein</topology>
    </subcellularLocation>
</comment>
<keyword evidence="14" id="KW-1185">Reference proteome</keyword>
<dbReference type="Pfam" id="PF03600">
    <property type="entry name" value="CitMHS"/>
    <property type="match status" value="1"/>
</dbReference>
<feature type="domain" description="Citrate transporter-like" evidence="12">
    <location>
        <begin position="16"/>
        <end position="403"/>
    </location>
</feature>
<dbReference type="InterPro" id="IPR004680">
    <property type="entry name" value="Cit_transptr-like_dom"/>
</dbReference>
<keyword evidence="3" id="KW-0050">Antiport</keyword>
<proteinExistence type="inferred from homology"/>
<feature type="transmembrane region" description="Helical" evidence="11">
    <location>
        <begin position="419"/>
        <end position="444"/>
    </location>
</feature>
<keyword evidence="9" id="KW-0739">Sodium transport</keyword>
<evidence type="ECO:0000256" key="9">
    <source>
        <dbReference type="ARBA" id="ARBA00023201"/>
    </source>
</evidence>
<feature type="transmembrane region" description="Helical" evidence="11">
    <location>
        <begin position="175"/>
        <end position="194"/>
    </location>
</feature>
<keyword evidence="2" id="KW-0813">Transport</keyword>
<dbReference type="GO" id="GO:0006814">
    <property type="term" value="P:sodium ion transport"/>
    <property type="evidence" value="ECO:0007669"/>
    <property type="project" value="UniProtKB-KW"/>
</dbReference>
<organism evidence="13 14">
    <name type="scientific">Algibacter lectus</name>
    <dbReference type="NCBI Taxonomy" id="221126"/>
    <lineage>
        <taxon>Bacteria</taxon>
        <taxon>Pseudomonadati</taxon>
        <taxon>Bacteroidota</taxon>
        <taxon>Flavobacteriia</taxon>
        <taxon>Flavobacteriales</taxon>
        <taxon>Flavobacteriaceae</taxon>
        <taxon>Algibacter</taxon>
    </lineage>
</organism>